<gene>
    <name evidence="1" type="ORF">LCGC14_0322600</name>
</gene>
<accession>A0A0F9W5T3</accession>
<proteinExistence type="predicted"/>
<dbReference type="Gene3D" id="3.40.50.150">
    <property type="entry name" value="Vaccinia Virus protein VP39"/>
    <property type="match status" value="1"/>
</dbReference>
<reference evidence="1" key="1">
    <citation type="journal article" date="2015" name="Nature">
        <title>Complex archaea that bridge the gap between prokaryotes and eukaryotes.</title>
        <authorList>
            <person name="Spang A."/>
            <person name="Saw J.H."/>
            <person name="Jorgensen S.L."/>
            <person name="Zaremba-Niedzwiedzka K."/>
            <person name="Martijn J."/>
            <person name="Lind A.E."/>
            <person name="van Eijk R."/>
            <person name="Schleper C."/>
            <person name="Guy L."/>
            <person name="Ettema T.J."/>
        </authorList>
    </citation>
    <scope>NUCLEOTIDE SEQUENCE</scope>
</reference>
<dbReference type="GO" id="GO:0003676">
    <property type="term" value="F:nucleic acid binding"/>
    <property type="evidence" value="ECO:0007669"/>
    <property type="project" value="InterPro"/>
</dbReference>
<dbReference type="InterPro" id="IPR002052">
    <property type="entry name" value="DNA_methylase_N6_adenine_CS"/>
</dbReference>
<dbReference type="GO" id="GO:0032259">
    <property type="term" value="P:methylation"/>
    <property type="evidence" value="ECO:0007669"/>
    <property type="project" value="InterPro"/>
</dbReference>
<dbReference type="InterPro" id="IPR029063">
    <property type="entry name" value="SAM-dependent_MTases_sf"/>
</dbReference>
<protein>
    <recommendedName>
        <fullName evidence="2">DNA methylase N-4/N-6 domain-containing protein</fullName>
    </recommendedName>
</protein>
<feature type="non-terminal residue" evidence="1">
    <location>
        <position position="117"/>
    </location>
</feature>
<dbReference type="SUPFAM" id="SSF53335">
    <property type="entry name" value="S-adenosyl-L-methionine-dependent methyltransferases"/>
    <property type="match status" value="1"/>
</dbReference>
<organism evidence="1">
    <name type="scientific">marine sediment metagenome</name>
    <dbReference type="NCBI Taxonomy" id="412755"/>
    <lineage>
        <taxon>unclassified sequences</taxon>
        <taxon>metagenomes</taxon>
        <taxon>ecological metagenomes</taxon>
    </lineage>
</organism>
<name>A0A0F9W5T3_9ZZZZ</name>
<dbReference type="EMBL" id="LAZR01000220">
    <property type="protein sequence ID" value="KKN81041.1"/>
    <property type="molecule type" value="Genomic_DNA"/>
</dbReference>
<dbReference type="PROSITE" id="PS00092">
    <property type="entry name" value="N6_MTASE"/>
    <property type="match status" value="1"/>
</dbReference>
<dbReference type="AlphaFoldDB" id="A0A0F9W5T3"/>
<evidence type="ECO:0008006" key="2">
    <source>
        <dbReference type="Google" id="ProtNLM"/>
    </source>
</evidence>
<sequence>MSKKWQTRDGQITLYCGDCLDILPTLEDGSADFIFTDPPYGHNNNNGDLIANREAALGRGKPGKPRPISNDGHEAASKLFKFLVHESDRLLNRGGCCCCCCGGGGGPDPQFARWALW</sequence>
<comment type="caution">
    <text evidence="1">The sequence shown here is derived from an EMBL/GenBank/DDBJ whole genome shotgun (WGS) entry which is preliminary data.</text>
</comment>
<dbReference type="GO" id="GO:0008168">
    <property type="term" value="F:methyltransferase activity"/>
    <property type="evidence" value="ECO:0007669"/>
    <property type="project" value="InterPro"/>
</dbReference>
<evidence type="ECO:0000313" key="1">
    <source>
        <dbReference type="EMBL" id="KKN81041.1"/>
    </source>
</evidence>